<dbReference type="OrthoDB" id="2589196at2759"/>
<dbReference type="EMBL" id="AYKW01000003">
    <property type="protein sequence ID" value="PIL35488.1"/>
    <property type="molecule type" value="Genomic_DNA"/>
</dbReference>
<evidence type="ECO:0008006" key="5">
    <source>
        <dbReference type="Google" id="ProtNLM"/>
    </source>
</evidence>
<evidence type="ECO:0000313" key="3">
    <source>
        <dbReference type="EMBL" id="PIL35488.1"/>
    </source>
</evidence>
<sequence>MFMATVAALVLLYVLQPVQMASQNLTTRSIRVLVTFSTPFIQQFYFLRSSAEGGIRYGAWIPSQPAGGQTSPNAANTLSCRWPYVLFALISTLAFLASAAALGVALYLFTVTRDRFHAQQIEAAYGPSLWLSVAATAVLLVVALNAGCGTCVGGRFGRQPRHLHYTY</sequence>
<keyword evidence="1" id="KW-0472">Membrane</keyword>
<feature type="chain" id="PRO_5013802485" description="Transporter" evidence="2">
    <location>
        <begin position="21"/>
        <end position="167"/>
    </location>
</feature>
<accession>A0A2G8SPI9</accession>
<gene>
    <name evidence="3" type="ORF">GSI_02216</name>
</gene>
<organism evidence="3 4">
    <name type="scientific">Ganoderma sinense ZZ0214-1</name>
    <dbReference type="NCBI Taxonomy" id="1077348"/>
    <lineage>
        <taxon>Eukaryota</taxon>
        <taxon>Fungi</taxon>
        <taxon>Dikarya</taxon>
        <taxon>Basidiomycota</taxon>
        <taxon>Agaricomycotina</taxon>
        <taxon>Agaricomycetes</taxon>
        <taxon>Polyporales</taxon>
        <taxon>Polyporaceae</taxon>
        <taxon>Ganoderma</taxon>
    </lineage>
</organism>
<name>A0A2G8SPI9_9APHY</name>
<comment type="caution">
    <text evidence="3">The sequence shown here is derived from an EMBL/GenBank/DDBJ whole genome shotgun (WGS) entry which is preliminary data.</text>
</comment>
<evidence type="ECO:0000313" key="4">
    <source>
        <dbReference type="Proteomes" id="UP000230002"/>
    </source>
</evidence>
<feature type="transmembrane region" description="Helical" evidence="1">
    <location>
        <begin position="129"/>
        <end position="152"/>
    </location>
</feature>
<feature type="signal peptide" evidence="2">
    <location>
        <begin position="1"/>
        <end position="20"/>
    </location>
</feature>
<proteinExistence type="predicted"/>
<keyword evidence="4" id="KW-1185">Reference proteome</keyword>
<reference evidence="3 4" key="1">
    <citation type="journal article" date="2015" name="Sci. Rep.">
        <title>Chromosome-level genome map provides insights into diverse defense mechanisms in the medicinal fungus Ganoderma sinense.</title>
        <authorList>
            <person name="Zhu Y."/>
            <person name="Xu J."/>
            <person name="Sun C."/>
            <person name="Zhou S."/>
            <person name="Xu H."/>
            <person name="Nelson D.R."/>
            <person name="Qian J."/>
            <person name="Song J."/>
            <person name="Luo H."/>
            <person name="Xiang L."/>
            <person name="Li Y."/>
            <person name="Xu Z."/>
            <person name="Ji A."/>
            <person name="Wang L."/>
            <person name="Lu S."/>
            <person name="Hayward A."/>
            <person name="Sun W."/>
            <person name="Li X."/>
            <person name="Schwartz D.C."/>
            <person name="Wang Y."/>
            <person name="Chen S."/>
        </authorList>
    </citation>
    <scope>NUCLEOTIDE SEQUENCE [LARGE SCALE GENOMIC DNA]</scope>
    <source>
        <strain evidence="3 4">ZZ0214-1</strain>
    </source>
</reference>
<dbReference type="AlphaFoldDB" id="A0A2G8SPI9"/>
<evidence type="ECO:0000256" key="1">
    <source>
        <dbReference type="SAM" id="Phobius"/>
    </source>
</evidence>
<protein>
    <recommendedName>
        <fullName evidence="5">Transporter</fullName>
    </recommendedName>
</protein>
<feature type="transmembrane region" description="Helical" evidence="1">
    <location>
        <begin position="84"/>
        <end position="109"/>
    </location>
</feature>
<evidence type="ECO:0000256" key="2">
    <source>
        <dbReference type="SAM" id="SignalP"/>
    </source>
</evidence>
<keyword evidence="1" id="KW-1133">Transmembrane helix</keyword>
<keyword evidence="1" id="KW-0812">Transmembrane</keyword>
<dbReference type="Proteomes" id="UP000230002">
    <property type="component" value="Unassembled WGS sequence"/>
</dbReference>
<keyword evidence="2" id="KW-0732">Signal</keyword>